<dbReference type="GO" id="GO:0015074">
    <property type="term" value="P:DNA integration"/>
    <property type="evidence" value="ECO:0007669"/>
    <property type="project" value="InterPro"/>
</dbReference>
<sequence>MGSRARKIVEMCVDRAPPSEDIEEDIDDKIYSDVDDSDKDPDYTPDESPKKKFRRFFNLNDLCDEINQNTKKGSCRETEAFNNRTEIIVVPTSEAQRQCKNGQDFDDDSNHEKINKICKQLLKEIVDKVTKEVKGKRKKQKCYQKFNEAVREEIIKKFWNLNFAGRKLFLEAYIRQNKIKYRSQEAINSKKFSLQYLLPLNSNDNESKQQVCKPLFLHTLGLKTDELMQGSSSIGEGPYPGCRYLIRQAFRFKGTPEKALDTMEKSLNDNTIKQYNVTLKLWWDFCNKSNLSLFEPQISQVLTFLQELLETSNLLVKRFMKGIFKLRPPKPRYNCTWEPQQVLDILQKVDTSSLKQLSYKLAMLLALATDQRVKTLWLITCANIHFSETGVKIPVPDPIKTSKPHSVQPCLDLPYLKENPQLCVASTLKNYLDATASLRQSSDNLFITFKKPHRSASKQSISRWIKDTLRAKFIVVP</sequence>
<dbReference type="InterPro" id="IPR010998">
    <property type="entry name" value="Integrase_recombinase_N"/>
</dbReference>
<feature type="region of interest" description="Disordered" evidence="3">
    <location>
        <begin position="1"/>
        <end position="50"/>
    </location>
</feature>
<evidence type="ECO:0000313" key="5">
    <source>
        <dbReference type="Proteomes" id="UP001159042"/>
    </source>
</evidence>
<keyword evidence="1" id="KW-0238">DNA-binding</keyword>
<dbReference type="PANTHER" id="PTHR35617">
    <property type="entry name" value="PHAGE_INTEGRASE DOMAIN-CONTAINING PROTEIN"/>
    <property type="match status" value="1"/>
</dbReference>
<reference evidence="4 5" key="1">
    <citation type="journal article" date="2023" name="Insect Mol. Biol.">
        <title>Genome sequencing provides insights into the evolution of gene families encoding plant cell wall-degrading enzymes in longhorned beetles.</title>
        <authorList>
            <person name="Shin N.R."/>
            <person name="Okamura Y."/>
            <person name="Kirsch R."/>
            <person name="Pauchet Y."/>
        </authorList>
    </citation>
    <scope>NUCLEOTIDE SEQUENCE [LARGE SCALE GENOMIC DNA]</scope>
    <source>
        <strain evidence="4">EAD_L_NR</strain>
    </source>
</reference>
<accession>A0AAV8VI45</accession>
<evidence type="ECO:0000256" key="2">
    <source>
        <dbReference type="ARBA" id="ARBA00023172"/>
    </source>
</evidence>
<gene>
    <name evidence="4" type="ORF">NQ315_002710</name>
</gene>
<keyword evidence="5" id="KW-1185">Reference proteome</keyword>
<dbReference type="GO" id="GO:0006310">
    <property type="term" value="P:DNA recombination"/>
    <property type="evidence" value="ECO:0007669"/>
    <property type="project" value="UniProtKB-KW"/>
</dbReference>
<evidence type="ECO:0000313" key="4">
    <source>
        <dbReference type="EMBL" id="KAJ8913804.1"/>
    </source>
</evidence>
<feature type="compositionally biased region" description="Acidic residues" evidence="3">
    <location>
        <begin position="20"/>
        <end position="45"/>
    </location>
</feature>
<dbReference type="SUPFAM" id="SSF56349">
    <property type="entry name" value="DNA breaking-rejoining enzymes"/>
    <property type="match status" value="1"/>
</dbReference>
<keyword evidence="2" id="KW-0233">DNA recombination</keyword>
<evidence type="ECO:0000256" key="3">
    <source>
        <dbReference type="SAM" id="MobiDB-lite"/>
    </source>
</evidence>
<dbReference type="Proteomes" id="UP001159042">
    <property type="component" value="Unassembled WGS sequence"/>
</dbReference>
<protein>
    <submittedName>
        <fullName evidence="4">Uncharacterized protein</fullName>
    </submittedName>
</protein>
<comment type="caution">
    <text evidence="4">The sequence shown here is derived from an EMBL/GenBank/DDBJ whole genome shotgun (WGS) entry which is preliminary data.</text>
</comment>
<dbReference type="PANTHER" id="PTHR35617:SF3">
    <property type="entry name" value="CORE-BINDING (CB) DOMAIN-CONTAINING PROTEIN"/>
    <property type="match status" value="1"/>
</dbReference>
<dbReference type="EMBL" id="JANEYG010000087">
    <property type="protein sequence ID" value="KAJ8913804.1"/>
    <property type="molecule type" value="Genomic_DNA"/>
</dbReference>
<organism evidence="4 5">
    <name type="scientific">Exocentrus adspersus</name>
    <dbReference type="NCBI Taxonomy" id="1586481"/>
    <lineage>
        <taxon>Eukaryota</taxon>
        <taxon>Metazoa</taxon>
        <taxon>Ecdysozoa</taxon>
        <taxon>Arthropoda</taxon>
        <taxon>Hexapoda</taxon>
        <taxon>Insecta</taxon>
        <taxon>Pterygota</taxon>
        <taxon>Neoptera</taxon>
        <taxon>Endopterygota</taxon>
        <taxon>Coleoptera</taxon>
        <taxon>Polyphaga</taxon>
        <taxon>Cucujiformia</taxon>
        <taxon>Chrysomeloidea</taxon>
        <taxon>Cerambycidae</taxon>
        <taxon>Lamiinae</taxon>
        <taxon>Acanthocinini</taxon>
        <taxon>Exocentrus</taxon>
    </lineage>
</organism>
<dbReference type="Gene3D" id="1.10.443.10">
    <property type="entry name" value="Intergrase catalytic core"/>
    <property type="match status" value="1"/>
</dbReference>
<proteinExistence type="predicted"/>
<dbReference type="Gene3D" id="1.10.150.130">
    <property type="match status" value="1"/>
</dbReference>
<dbReference type="InterPro" id="IPR013762">
    <property type="entry name" value="Integrase-like_cat_sf"/>
</dbReference>
<dbReference type="GO" id="GO:0003677">
    <property type="term" value="F:DNA binding"/>
    <property type="evidence" value="ECO:0007669"/>
    <property type="project" value="UniProtKB-KW"/>
</dbReference>
<dbReference type="AlphaFoldDB" id="A0AAV8VI45"/>
<dbReference type="InterPro" id="IPR011010">
    <property type="entry name" value="DNA_brk_join_enz"/>
</dbReference>
<name>A0AAV8VI45_9CUCU</name>
<evidence type="ECO:0000256" key="1">
    <source>
        <dbReference type="ARBA" id="ARBA00023125"/>
    </source>
</evidence>